<reference evidence="2" key="1">
    <citation type="submission" date="2020-02" db="EMBL/GenBank/DDBJ databases">
        <authorList>
            <person name="Meier V. D."/>
        </authorList>
    </citation>
    <scope>NUCLEOTIDE SEQUENCE</scope>
    <source>
        <strain evidence="2">AVDCRST_MAG64</strain>
    </source>
</reference>
<feature type="non-terminal residue" evidence="2">
    <location>
        <position position="163"/>
    </location>
</feature>
<feature type="compositionally biased region" description="Basic and acidic residues" evidence="1">
    <location>
        <begin position="9"/>
        <end position="40"/>
    </location>
</feature>
<sequence>GDGTVANPPRRERGEHRRVEGPRLRPDRERRRAGRADRAAARQVRPGRVRVRRQPVPTDRANRGGDRRGDGPVVHDGRAGEGVGRPRHDRGPCVSRRDDRRAGRAAEGLPSGAGGAEAGGRVARRPDRGADPARLGGDAEHGRCVLVRRGQLLPAVAARHLRL</sequence>
<dbReference type="AlphaFoldDB" id="A0A6J4NZM7"/>
<evidence type="ECO:0000256" key="1">
    <source>
        <dbReference type="SAM" id="MobiDB-lite"/>
    </source>
</evidence>
<evidence type="ECO:0000313" key="2">
    <source>
        <dbReference type="EMBL" id="CAA9401816.1"/>
    </source>
</evidence>
<accession>A0A6J4NZM7</accession>
<name>A0A6J4NZM7_9BACT</name>
<feature type="compositionally biased region" description="Basic and acidic residues" evidence="1">
    <location>
        <begin position="60"/>
        <end position="104"/>
    </location>
</feature>
<protein>
    <submittedName>
        <fullName evidence="2">Uncharacterized protein</fullName>
    </submittedName>
</protein>
<feature type="compositionally biased region" description="Basic and acidic residues" evidence="1">
    <location>
        <begin position="124"/>
        <end position="139"/>
    </location>
</feature>
<feature type="non-terminal residue" evidence="2">
    <location>
        <position position="1"/>
    </location>
</feature>
<dbReference type="EMBL" id="CADCUQ010000399">
    <property type="protein sequence ID" value="CAA9401816.1"/>
    <property type="molecule type" value="Genomic_DNA"/>
</dbReference>
<organism evidence="2">
    <name type="scientific">uncultured Phycisphaerae bacterium</name>
    <dbReference type="NCBI Taxonomy" id="904963"/>
    <lineage>
        <taxon>Bacteria</taxon>
        <taxon>Pseudomonadati</taxon>
        <taxon>Planctomycetota</taxon>
        <taxon>Phycisphaerae</taxon>
        <taxon>environmental samples</taxon>
    </lineage>
</organism>
<proteinExistence type="predicted"/>
<gene>
    <name evidence="2" type="ORF">AVDCRST_MAG64-1757</name>
</gene>
<feature type="region of interest" description="Disordered" evidence="1">
    <location>
        <begin position="1"/>
        <end position="139"/>
    </location>
</feature>